<dbReference type="WBParaSite" id="MCU_004189-RB">
    <property type="protein sequence ID" value="MCU_004189-RB"/>
    <property type="gene ID" value="MCU_004189"/>
</dbReference>
<evidence type="ECO:0000256" key="1">
    <source>
        <dbReference type="ARBA" id="ARBA00022679"/>
    </source>
</evidence>
<keyword evidence="3 4" id="KW-0418">Kinase</keyword>
<name>A0A5K3EYQ5_MESCO</name>
<keyword evidence="2" id="KW-0547">Nucleotide-binding</keyword>
<evidence type="ECO:0000256" key="3">
    <source>
        <dbReference type="ARBA" id="ARBA00022777"/>
    </source>
</evidence>
<sequence>RIPPRYVDYTNKHSIFDIQRDLLKRLIISKPHDPLQYLIDILKFEAVNKPSIFILGPPCVGKHTLARHVAQKLGCVHITVESLRQDAFGQPDPNFLADTLRQRLTEKDCETGGYVLTGFPETEAEAKALQTTGIFPELVFVLEAPDGVLKDRAAGKVIDRRTKEPYHTLYNPPSDPSVKSRLVPAADVSDLDCRIAEFKHNFIALSQIYEDIIVKLRTDQALGDLYTQAVCHISRPPRTPAMWTPRVLLLGFSGSGRKTVAAELVKRYSLVSVHCGTLIRREVLRETKLGNAMATYANARLAVPDDMLICLLQSRLSELDCTLRGWVLYGFPRSRVQAKLLDDADLAPNRVIFLNLSHADATARLNVRLMDAVTGDHYDTCSNPPPPKLFNVPGRIGRTPDMQECDVNYKLTRHAAHQDELTEFYGQRVLNVNANKDVDTVFEQVEALLVNKMPRQLHLAGK</sequence>
<reference evidence="5" key="1">
    <citation type="submission" date="2019-11" db="UniProtKB">
        <authorList>
            <consortium name="WormBaseParasite"/>
        </authorList>
    </citation>
    <scope>IDENTIFICATION</scope>
</reference>
<dbReference type="PRINTS" id="PR00094">
    <property type="entry name" value="ADENYLTKNASE"/>
</dbReference>
<dbReference type="CDD" id="cd01428">
    <property type="entry name" value="ADK"/>
    <property type="match status" value="1"/>
</dbReference>
<organism evidence="5">
    <name type="scientific">Mesocestoides corti</name>
    <name type="common">Flatworm</name>
    <dbReference type="NCBI Taxonomy" id="53468"/>
    <lineage>
        <taxon>Eukaryota</taxon>
        <taxon>Metazoa</taxon>
        <taxon>Spiralia</taxon>
        <taxon>Lophotrochozoa</taxon>
        <taxon>Platyhelminthes</taxon>
        <taxon>Cestoda</taxon>
        <taxon>Eucestoda</taxon>
        <taxon>Cyclophyllidea</taxon>
        <taxon>Mesocestoididae</taxon>
        <taxon>Mesocestoides</taxon>
    </lineage>
</organism>
<dbReference type="Pfam" id="PF00406">
    <property type="entry name" value="ADK"/>
    <property type="match status" value="1"/>
</dbReference>
<evidence type="ECO:0000256" key="4">
    <source>
        <dbReference type="RuleBase" id="RU003330"/>
    </source>
</evidence>
<dbReference type="SUPFAM" id="SSF52540">
    <property type="entry name" value="P-loop containing nucleoside triphosphate hydrolases"/>
    <property type="match status" value="2"/>
</dbReference>
<dbReference type="AlphaFoldDB" id="A0A5K3EYQ5"/>
<protein>
    <submittedName>
        <fullName evidence="5">Adenylate kinase</fullName>
    </submittedName>
</protein>
<keyword evidence="1 4" id="KW-0808">Transferase</keyword>
<accession>A0A5K3EYQ5</accession>
<dbReference type="InterPro" id="IPR027417">
    <property type="entry name" value="P-loop_NTPase"/>
</dbReference>
<dbReference type="CDD" id="cd22979">
    <property type="entry name" value="DD_AK8"/>
    <property type="match status" value="1"/>
</dbReference>
<dbReference type="Gene3D" id="3.40.50.300">
    <property type="entry name" value="P-loop containing nucleotide triphosphate hydrolases"/>
    <property type="match status" value="2"/>
</dbReference>
<dbReference type="InterPro" id="IPR000850">
    <property type="entry name" value="Adenylat/UMP-CMP_kin"/>
</dbReference>
<dbReference type="GO" id="GO:0006139">
    <property type="term" value="P:nucleobase-containing compound metabolic process"/>
    <property type="evidence" value="ECO:0007669"/>
    <property type="project" value="InterPro"/>
</dbReference>
<dbReference type="GO" id="GO:0005524">
    <property type="term" value="F:ATP binding"/>
    <property type="evidence" value="ECO:0007669"/>
    <property type="project" value="InterPro"/>
</dbReference>
<dbReference type="PANTHER" id="PTHR23359">
    <property type="entry name" value="NUCLEOTIDE KINASE"/>
    <property type="match status" value="1"/>
</dbReference>
<evidence type="ECO:0000256" key="2">
    <source>
        <dbReference type="ARBA" id="ARBA00022741"/>
    </source>
</evidence>
<evidence type="ECO:0000313" key="5">
    <source>
        <dbReference type="WBParaSite" id="MCU_004189-RB"/>
    </source>
</evidence>
<comment type="similarity">
    <text evidence="4">Belongs to the adenylate kinase family.</text>
</comment>
<proteinExistence type="inferred from homology"/>
<dbReference type="GO" id="GO:0019205">
    <property type="term" value="F:nucleobase-containing compound kinase activity"/>
    <property type="evidence" value="ECO:0007669"/>
    <property type="project" value="InterPro"/>
</dbReference>